<sequence length="385" mass="43559">MGKKSWFSTVKKAVSPFSKVKNNKRSHKSKSNPKNTWHENQMSLDIFSSQTEATLANPPSYYPSMEDIELEQPQNEQIKYVDMIFYATPMMVDVEETMSHAKVNCVTSSPCFLGKSKEEIGAIRIQTAYRGYMARKDYRTLRARRRLTLLIRGQAAKSQTASALIRMQTMTRVQSQVRSRGIRMAEVNEALQRQLRQRREEVVVKRSGFDLTPKSKEQVEARLRNRKEAAERRENALAYAHCCQQTWRNSLLSPNPTVTDSNYPDWGWNWSEQWNTIRPWEKTTTSGKQQVSSPYKALSQLSRAKTSTKIFSSPMTRSHKGSTTSLNVGSRITKPGTRSLGSGKKGAASICSGAGLAKKLSYSPSSGIKGTFGAPRKRSNPRWNL</sequence>
<dbReference type="Pfam" id="PF00612">
    <property type="entry name" value="IQ"/>
    <property type="match status" value="1"/>
</dbReference>
<comment type="similarity">
    <text evidence="2">Belongs to the IQD family.</text>
</comment>
<dbReference type="CDD" id="cd23767">
    <property type="entry name" value="IQCD"/>
    <property type="match status" value="1"/>
</dbReference>
<feature type="region of interest" description="Disordered" evidence="3">
    <location>
        <begin position="310"/>
        <end position="348"/>
    </location>
</feature>
<feature type="region of interest" description="Disordered" evidence="3">
    <location>
        <begin position="18"/>
        <end position="39"/>
    </location>
</feature>
<accession>A0A6L2LFM1</accession>
<dbReference type="AlphaFoldDB" id="A0A6L2LFM1"/>
<dbReference type="PANTHER" id="PTHR32295:SF216">
    <property type="entry name" value="PROTEIN IQ-DOMAIN 3"/>
    <property type="match status" value="1"/>
</dbReference>
<dbReference type="PROSITE" id="PS50096">
    <property type="entry name" value="IQ"/>
    <property type="match status" value="1"/>
</dbReference>
<feature type="compositionally biased region" description="Basic residues" evidence="3">
    <location>
        <begin position="21"/>
        <end position="31"/>
    </location>
</feature>
<dbReference type="GO" id="GO:0005516">
    <property type="term" value="F:calmodulin binding"/>
    <property type="evidence" value="ECO:0007669"/>
    <property type="project" value="UniProtKB-KW"/>
</dbReference>
<dbReference type="EMBL" id="BKCJ010004254">
    <property type="protein sequence ID" value="GEU59919.1"/>
    <property type="molecule type" value="Genomic_DNA"/>
</dbReference>
<gene>
    <name evidence="4" type="ORF">Tci_031897</name>
</gene>
<reference evidence="4" key="1">
    <citation type="journal article" date="2019" name="Sci. Rep.">
        <title>Draft genome of Tanacetum cinerariifolium, the natural source of mosquito coil.</title>
        <authorList>
            <person name="Yamashiro T."/>
            <person name="Shiraishi A."/>
            <person name="Satake H."/>
            <person name="Nakayama K."/>
        </authorList>
    </citation>
    <scope>NUCLEOTIDE SEQUENCE</scope>
</reference>
<evidence type="ECO:0000256" key="2">
    <source>
        <dbReference type="ARBA" id="ARBA00024341"/>
    </source>
</evidence>
<feature type="compositionally biased region" description="Polar residues" evidence="3">
    <location>
        <begin position="310"/>
        <end position="330"/>
    </location>
</feature>
<dbReference type="PANTHER" id="PTHR32295">
    <property type="entry name" value="IQ-DOMAIN 5-RELATED"/>
    <property type="match status" value="1"/>
</dbReference>
<organism evidence="4">
    <name type="scientific">Tanacetum cinerariifolium</name>
    <name type="common">Dalmatian daisy</name>
    <name type="synonym">Chrysanthemum cinerariifolium</name>
    <dbReference type="NCBI Taxonomy" id="118510"/>
    <lineage>
        <taxon>Eukaryota</taxon>
        <taxon>Viridiplantae</taxon>
        <taxon>Streptophyta</taxon>
        <taxon>Embryophyta</taxon>
        <taxon>Tracheophyta</taxon>
        <taxon>Spermatophyta</taxon>
        <taxon>Magnoliopsida</taxon>
        <taxon>eudicotyledons</taxon>
        <taxon>Gunneridae</taxon>
        <taxon>Pentapetalae</taxon>
        <taxon>asterids</taxon>
        <taxon>campanulids</taxon>
        <taxon>Asterales</taxon>
        <taxon>Asteraceae</taxon>
        <taxon>Asteroideae</taxon>
        <taxon>Anthemideae</taxon>
        <taxon>Anthemidinae</taxon>
        <taxon>Tanacetum</taxon>
    </lineage>
</organism>
<comment type="caution">
    <text evidence="4">The sequence shown here is derived from an EMBL/GenBank/DDBJ whole genome shotgun (WGS) entry which is preliminary data.</text>
</comment>
<dbReference type="InterPro" id="IPR000048">
    <property type="entry name" value="IQ_motif_EF-hand-BS"/>
</dbReference>
<feature type="region of interest" description="Disordered" evidence="3">
    <location>
        <begin position="360"/>
        <end position="385"/>
    </location>
</feature>
<evidence type="ECO:0000256" key="3">
    <source>
        <dbReference type="SAM" id="MobiDB-lite"/>
    </source>
</evidence>
<keyword evidence="1" id="KW-0112">Calmodulin-binding</keyword>
<name>A0A6L2LFM1_TANCI</name>
<feature type="compositionally biased region" description="Basic residues" evidence="3">
    <location>
        <begin position="375"/>
        <end position="385"/>
    </location>
</feature>
<proteinExistence type="inferred from homology"/>
<protein>
    <recommendedName>
        <fullName evidence="5">Protein IQ-DOMAIN 1-like</fullName>
    </recommendedName>
</protein>
<evidence type="ECO:0008006" key="5">
    <source>
        <dbReference type="Google" id="ProtNLM"/>
    </source>
</evidence>
<evidence type="ECO:0000256" key="1">
    <source>
        <dbReference type="ARBA" id="ARBA00022860"/>
    </source>
</evidence>
<evidence type="ECO:0000313" key="4">
    <source>
        <dbReference type="EMBL" id="GEU59919.1"/>
    </source>
</evidence>
<dbReference type="SMART" id="SM00015">
    <property type="entry name" value="IQ"/>
    <property type="match status" value="1"/>
</dbReference>